<feature type="transmembrane region" description="Helical" evidence="8">
    <location>
        <begin position="146"/>
        <end position="169"/>
    </location>
</feature>
<dbReference type="HOGENOM" id="CLU_013016_0_2_7"/>
<keyword evidence="7 8" id="KW-0472">Membrane</keyword>
<feature type="transmembrane region" description="Helical" evidence="8">
    <location>
        <begin position="232"/>
        <end position="263"/>
    </location>
</feature>
<dbReference type="InterPro" id="IPR000522">
    <property type="entry name" value="ABC_transptr_permease_BtuC"/>
</dbReference>
<comment type="subcellular location">
    <subcellularLocation>
        <location evidence="1">Cell membrane</location>
        <topology evidence="1">Multi-pass membrane protein</topology>
    </subcellularLocation>
</comment>
<feature type="transmembrane region" description="Helical" evidence="8">
    <location>
        <begin position="305"/>
        <end position="324"/>
    </location>
</feature>
<keyword evidence="5 8" id="KW-0812">Transmembrane</keyword>
<keyword evidence="3" id="KW-0813">Transport</keyword>
<evidence type="ECO:0000256" key="4">
    <source>
        <dbReference type="ARBA" id="ARBA00022475"/>
    </source>
</evidence>
<dbReference type="GO" id="GO:0022857">
    <property type="term" value="F:transmembrane transporter activity"/>
    <property type="evidence" value="ECO:0007669"/>
    <property type="project" value="InterPro"/>
</dbReference>
<evidence type="ECO:0000256" key="8">
    <source>
        <dbReference type="SAM" id="Phobius"/>
    </source>
</evidence>
<dbReference type="GO" id="GO:0033214">
    <property type="term" value="P:siderophore-iron import into cell"/>
    <property type="evidence" value="ECO:0007669"/>
    <property type="project" value="TreeGrafter"/>
</dbReference>
<feature type="transmembrane region" description="Helical" evidence="8">
    <location>
        <begin position="6"/>
        <end position="25"/>
    </location>
</feature>
<dbReference type="InterPro" id="IPR037294">
    <property type="entry name" value="ABC_BtuC-like"/>
</dbReference>
<gene>
    <name evidence="9" type="ordered locus">HCW_04025</name>
</gene>
<evidence type="ECO:0000256" key="5">
    <source>
        <dbReference type="ARBA" id="ARBA00022692"/>
    </source>
</evidence>
<keyword evidence="4" id="KW-1003">Cell membrane</keyword>
<feature type="transmembrane region" description="Helical" evidence="8">
    <location>
        <begin position="66"/>
        <end position="83"/>
    </location>
</feature>
<evidence type="ECO:0000256" key="1">
    <source>
        <dbReference type="ARBA" id="ARBA00004651"/>
    </source>
</evidence>
<dbReference type="EMBL" id="CP003479">
    <property type="protein sequence ID" value="AFI04078.1"/>
    <property type="molecule type" value="Genomic_DNA"/>
</dbReference>
<dbReference type="PANTHER" id="PTHR30472:SF70">
    <property type="entry name" value="MOLYBDATE IMPORT SYSTEM PERMEASE PROTEIN MOLB"/>
    <property type="match status" value="1"/>
</dbReference>
<dbReference type="eggNOG" id="COG0609">
    <property type="taxonomic scope" value="Bacteria"/>
</dbReference>
<evidence type="ECO:0000313" key="9">
    <source>
        <dbReference type="EMBL" id="AFI04078.1"/>
    </source>
</evidence>
<protein>
    <submittedName>
        <fullName evidence="9">Putative ABC transporter permease</fullName>
    </submittedName>
</protein>
<feature type="transmembrane region" description="Helical" evidence="8">
    <location>
        <begin position="95"/>
        <end position="114"/>
    </location>
</feature>
<feature type="transmembrane region" description="Helical" evidence="8">
    <location>
        <begin position="275"/>
        <end position="293"/>
    </location>
</feature>
<accession>I0EMA9</accession>
<dbReference type="Gene3D" id="1.10.3470.10">
    <property type="entry name" value="ABC transporter involved in vitamin B12 uptake, BtuC"/>
    <property type="match status" value="1"/>
</dbReference>
<dbReference type="GO" id="GO:0005886">
    <property type="term" value="C:plasma membrane"/>
    <property type="evidence" value="ECO:0007669"/>
    <property type="project" value="UniProtKB-SubCell"/>
</dbReference>
<sequence>MTSTLSAFQVGIACVVLSILVLFFGGEQLSFNEWLEVFQNIKNHFLHNEELSSLSIIILEIRLPRVLLALLVGASLSGSGVVMQTIFRNPLVDPFLLGISSGAMLGVALAIAIFESNIAILAFLGAILASLAVLALNRILGNSALSLVLSGVVLSAFLSALAGAVKFFVIPQKAQAIVVWLLGSLSLSSYKDCLIAFIGLALGFIPLFLLRWRINLLSLSDTQSLSLGINPIALRTLCLVCVSVASALAVSVSGTIGWIGLVVPHVARLFFGANLQKLLLGSLFMGAFFLLLADVVAKMITPYDLPVGIATSVLGAPFFLWLLFKTRGL</sequence>
<feature type="transmembrane region" description="Helical" evidence="8">
    <location>
        <begin position="121"/>
        <end position="140"/>
    </location>
</feature>
<evidence type="ECO:0000256" key="2">
    <source>
        <dbReference type="ARBA" id="ARBA00007935"/>
    </source>
</evidence>
<evidence type="ECO:0000256" key="6">
    <source>
        <dbReference type="ARBA" id="ARBA00022989"/>
    </source>
</evidence>
<dbReference type="CDD" id="cd06550">
    <property type="entry name" value="TM_ABC_iron-siderophores_like"/>
    <property type="match status" value="1"/>
</dbReference>
<dbReference type="PANTHER" id="PTHR30472">
    <property type="entry name" value="FERRIC ENTEROBACTIN TRANSPORT SYSTEM PERMEASE PROTEIN"/>
    <property type="match status" value="1"/>
</dbReference>
<proteinExistence type="inferred from homology"/>
<dbReference type="STRING" id="182217.HCW_04025"/>
<dbReference type="AlphaFoldDB" id="I0EMA9"/>
<keyword evidence="10" id="KW-1185">Reference proteome</keyword>
<feature type="transmembrane region" description="Helical" evidence="8">
    <location>
        <begin position="190"/>
        <end position="212"/>
    </location>
</feature>
<dbReference type="RefSeq" id="WP_014660948.1">
    <property type="nucleotide sequence ID" value="NC_017737.1"/>
</dbReference>
<evidence type="ECO:0000313" key="10">
    <source>
        <dbReference type="Proteomes" id="UP000005010"/>
    </source>
</evidence>
<dbReference type="Proteomes" id="UP000005010">
    <property type="component" value="Chromosome"/>
</dbReference>
<dbReference type="Pfam" id="PF01032">
    <property type="entry name" value="FecCD"/>
    <property type="match status" value="1"/>
</dbReference>
<reference evidence="10" key="1">
    <citation type="submission" date="2012-04" db="EMBL/GenBank/DDBJ databases">
        <title>Complete genome sequence of Helicobacter cetorum strain MIT 00-7128.</title>
        <authorList>
            <person name="Kersulyte D."/>
            <person name="Berg D.E."/>
        </authorList>
    </citation>
    <scope>NUCLEOTIDE SEQUENCE [LARGE SCALE GENOMIC DNA]</scope>
    <source>
        <strain evidence="10">MIT 00-7128</strain>
    </source>
</reference>
<dbReference type="KEGG" id="hce:HCW_04025"/>
<evidence type="ECO:0000256" key="3">
    <source>
        <dbReference type="ARBA" id="ARBA00022448"/>
    </source>
</evidence>
<keyword evidence="6 8" id="KW-1133">Transmembrane helix</keyword>
<organism evidence="9 10">
    <name type="scientific">Helicobacter cetorum (strain ATCC BAA-429 / MIT 00-7128)</name>
    <dbReference type="NCBI Taxonomy" id="182217"/>
    <lineage>
        <taxon>Bacteria</taxon>
        <taxon>Pseudomonadati</taxon>
        <taxon>Campylobacterota</taxon>
        <taxon>Epsilonproteobacteria</taxon>
        <taxon>Campylobacterales</taxon>
        <taxon>Helicobacteraceae</taxon>
        <taxon>Helicobacter</taxon>
    </lineage>
</organism>
<name>I0EMA9_HELC0</name>
<dbReference type="FunFam" id="1.10.3470.10:FF:000001">
    <property type="entry name" value="Vitamin B12 ABC transporter permease BtuC"/>
    <property type="match status" value="1"/>
</dbReference>
<dbReference type="PATRIC" id="fig|182217.3.peg.860"/>
<dbReference type="SUPFAM" id="SSF81345">
    <property type="entry name" value="ABC transporter involved in vitamin B12 uptake, BtuC"/>
    <property type="match status" value="1"/>
</dbReference>
<evidence type="ECO:0000256" key="7">
    <source>
        <dbReference type="ARBA" id="ARBA00023136"/>
    </source>
</evidence>
<comment type="similarity">
    <text evidence="2">Belongs to the binding-protein-dependent transport system permease family. FecCD subfamily.</text>
</comment>